<reference evidence="2" key="1">
    <citation type="submission" date="2023-06" db="EMBL/GenBank/DDBJ databases">
        <title>Genome-scale phylogeny and comparative genomics of the fungal order Sordariales.</title>
        <authorList>
            <consortium name="Lawrence Berkeley National Laboratory"/>
            <person name="Hensen N."/>
            <person name="Bonometti L."/>
            <person name="Westerberg I."/>
            <person name="Brannstrom I.O."/>
            <person name="Guillou S."/>
            <person name="Cros-Aarteil S."/>
            <person name="Calhoun S."/>
            <person name="Haridas S."/>
            <person name="Kuo A."/>
            <person name="Mondo S."/>
            <person name="Pangilinan J."/>
            <person name="Riley R."/>
            <person name="Labutti K."/>
            <person name="Andreopoulos B."/>
            <person name="Lipzen A."/>
            <person name="Chen C."/>
            <person name="Yanf M."/>
            <person name="Daum C."/>
            <person name="Ng V."/>
            <person name="Clum A."/>
            <person name="Steindorff A."/>
            <person name="Ohm R."/>
            <person name="Martin F."/>
            <person name="Silar P."/>
            <person name="Natvig D."/>
            <person name="Lalanne C."/>
            <person name="Gautier V."/>
            <person name="Ament-Velasquez S.L."/>
            <person name="Kruys A."/>
            <person name="Hutchinson M.I."/>
            <person name="Powell A.J."/>
            <person name="Barry K."/>
            <person name="Miller A.N."/>
            <person name="Grigoriev I.V."/>
            <person name="Debuchy R."/>
            <person name="Gladieux P."/>
            <person name="Thoren M.H."/>
            <person name="Johannesson H."/>
        </authorList>
    </citation>
    <scope>NUCLEOTIDE SEQUENCE</scope>
    <source>
        <strain evidence="2">CBS 606.72</strain>
    </source>
</reference>
<name>A0AA40CD65_9PEZI</name>
<keyword evidence="3" id="KW-1185">Reference proteome</keyword>
<comment type="caution">
    <text evidence="2">The sequence shown here is derived from an EMBL/GenBank/DDBJ whole genome shotgun (WGS) entry which is preliminary data.</text>
</comment>
<protein>
    <submittedName>
        <fullName evidence="2">Uncharacterized protein</fullName>
    </submittedName>
</protein>
<gene>
    <name evidence="2" type="ORF">B0T14DRAFT_53995</name>
</gene>
<accession>A0AA40CD65</accession>
<dbReference type="EMBL" id="JAULSU010000001">
    <property type="protein sequence ID" value="KAK0633124.1"/>
    <property type="molecule type" value="Genomic_DNA"/>
</dbReference>
<evidence type="ECO:0000256" key="1">
    <source>
        <dbReference type="SAM" id="MobiDB-lite"/>
    </source>
</evidence>
<feature type="region of interest" description="Disordered" evidence="1">
    <location>
        <begin position="1"/>
        <end position="117"/>
    </location>
</feature>
<evidence type="ECO:0000313" key="2">
    <source>
        <dbReference type="EMBL" id="KAK0633124.1"/>
    </source>
</evidence>
<feature type="compositionally biased region" description="Polar residues" evidence="1">
    <location>
        <begin position="101"/>
        <end position="113"/>
    </location>
</feature>
<evidence type="ECO:0000313" key="3">
    <source>
        <dbReference type="Proteomes" id="UP001175000"/>
    </source>
</evidence>
<sequence length="145" mass="16450">MPRLFTRSRSMSGRPAPHQQDPDHNSAYLSLLDRDETEADHGENLTTGGSEPAQQRRPVRHRRLKSLPQDPMASRSWLTAAEGRPSWTGERPPARKLVKEQNGSGRPSFSLELSDSDVEKDKGIVRRQIARLKELYRRTDKPSSP</sequence>
<organism evidence="2 3">
    <name type="scientific">Immersiella caudata</name>
    <dbReference type="NCBI Taxonomy" id="314043"/>
    <lineage>
        <taxon>Eukaryota</taxon>
        <taxon>Fungi</taxon>
        <taxon>Dikarya</taxon>
        <taxon>Ascomycota</taxon>
        <taxon>Pezizomycotina</taxon>
        <taxon>Sordariomycetes</taxon>
        <taxon>Sordariomycetidae</taxon>
        <taxon>Sordariales</taxon>
        <taxon>Lasiosphaeriaceae</taxon>
        <taxon>Immersiella</taxon>
    </lineage>
</organism>
<proteinExistence type="predicted"/>
<dbReference type="Proteomes" id="UP001175000">
    <property type="component" value="Unassembled WGS sequence"/>
</dbReference>
<feature type="compositionally biased region" description="Polar residues" evidence="1">
    <location>
        <begin position="44"/>
        <end position="53"/>
    </location>
</feature>
<dbReference type="AlphaFoldDB" id="A0AA40CD65"/>